<dbReference type="InterPro" id="IPR022754">
    <property type="entry name" value="DNA_pol_III_gamma-3"/>
</dbReference>
<keyword evidence="9" id="KW-0067">ATP-binding</keyword>
<dbReference type="CDD" id="cd00009">
    <property type="entry name" value="AAA"/>
    <property type="match status" value="1"/>
</dbReference>
<dbReference type="InterPro" id="IPR008921">
    <property type="entry name" value="DNA_pol3_clamp-load_cplx_C"/>
</dbReference>
<feature type="coiled-coil region" evidence="12">
    <location>
        <begin position="361"/>
        <end position="388"/>
    </location>
</feature>
<dbReference type="Proteomes" id="UP001241537">
    <property type="component" value="Unassembled WGS sequence"/>
</dbReference>
<keyword evidence="15" id="KW-1185">Reference proteome</keyword>
<dbReference type="SUPFAM" id="SSF52540">
    <property type="entry name" value="P-loop containing nucleoside triphosphate hydrolases"/>
    <property type="match status" value="1"/>
</dbReference>
<dbReference type="EC" id="2.7.7.7" evidence="2"/>
<evidence type="ECO:0000256" key="8">
    <source>
        <dbReference type="ARBA" id="ARBA00022833"/>
    </source>
</evidence>
<dbReference type="SMART" id="SM00382">
    <property type="entry name" value="AAA"/>
    <property type="match status" value="1"/>
</dbReference>
<keyword evidence="4 14" id="KW-0548">Nucleotidyltransferase</keyword>
<dbReference type="Gene3D" id="1.10.8.60">
    <property type="match status" value="1"/>
</dbReference>
<dbReference type="InterPro" id="IPR050238">
    <property type="entry name" value="DNA_Rep/Repair_Clamp_Loader"/>
</dbReference>
<dbReference type="GO" id="GO:0003887">
    <property type="term" value="F:DNA-directed DNA polymerase activity"/>
    <property type="evidence" value="ECO:0007669"/>
    <property type="project" value="UniProtKB-KW"/>
</dbReference>
<keyword evidence="3 14" id="KW-0808">Transferase</keyword>
<evidence type="ECO:0000256" key="2">
    <source>
        <dbReference type="ARBA" id="ARBA00012417"/>
    </source>
</evidence>
<dbReference type="GO" id="GO:0009360">
    <property type="term" value="C:DNA polymerase III complex"/>
    <property type="evidence" value="ECO:0007669"/>
    <property type="project" value="InterPro"/>
</dbReference>
<keyword evidence="8" id="KW-0862">Zinc</keyword>
<dbReference type="CDD" id="cd18137">
    <property type="entry name" value="HLD_clamp_pol_III_gamma_tau"/>
    <property type="match status" value="1"/>
</dbReference>
<evidence type="ECO:0000256" key="10">
    <source>
        <dbReference type="ARBA" id="ARBA00022932"/>
    </source>
</evidence>
<dbReference type="InterPro" id="IPR012763">
    <property type="entry name" value="DNA_pol_III_sug/sutau_N"/>
</dbReference>
<evidence type="ECO:0000256" key="11">
    <source>
        <dbReference type="ARBA" id="ARBA00049244"/>
    </source>
</evidence>
<dbReference type="InterPro" id="IPR027417">
    <property type="entry name" value="P-loop_NTPase"/>
</dbReference>
<feature type="domain" description="AAA+ ATPase" evidence="13">
    <location>
        <begin position="37"/>
        <end position="188"/>
    </location>
</feature>
<dbReference type="Gene3D" id="3.40.50.300">
    <property type="entry name" value="P-loop containing nucleotide triphosphate hydrolases"/>
    <property type="match status" value="1"/>
</dbReference>
<dbReference type="Pfam" id="PF13177">
    <property type="entry name" value="DNA_pol3_delta2"/>
    <property type="match status" value="1"/>
</dbReference>
<reference evidence="14" key="1">
    <citation type="submission" date="2023-07" db="EMBL/GenBank/DDBJ databases">
        <title>Genomic Encyclopedia of Type Strains, Phase IV (KMG-IV): sequencing the most valuable type-strain genomes for metagenomic binning, comparative biology and taxonomic classification.</title>
        <authorList>
            <person name="Goeker M."/>
        </authorList>
    </citation>
    <scope>NUCLEOTIDE SEQUENCE</scope>
    <source>
        <strain evidence="14">DSM 19659</strain>
    </source>
</reference>
<keyword evidence="10" id="KW-0239">DNA-directed DNA polymerase</keyword>
<dbReference type="InterPro" id="IPR045085">
    <property type="entry name" value="HLD_clamp_pol_III_gamma_tau"/>
</dbReference>
<dbReference type="Gene3D" id="1.20.272.10">
    <property type="match status" value="1"/>
</dbReference>
<name>A0AAE3VC78_9FIRM</name>
<comment type="caution">
    <text evidence="14">The sequence shown here is derived from an EMBL/GenBank/DDBJ whole genome shotgun (WGS) entry which is preliminary data.</text>
</comment>
<dbReference type="InterPro" id="IPR001270">
    <property type="entry name" value="ClpA/B"/>
</dbReference>
<evidence type="ECO:0000256" key="1">
    <source>
        <dbReference type="ARBA" id="ARBA00006360"/>
    </source>
</evidence>
<dbReference type="GO" id="GO:0003677">
    <property type="term" value="F:DNA binding"/>
    <property type="evidence" value="ECO:0007669"/>
    <property type="project" value="InterPro"/>
</dbReference>
<dbReference type="GO" id="GO:0006261">
    <property type="term" value="P:DNA-templated DNA replication"/>
    <property type="evidence" value="ECO:0007669"/>
    <property type="project" value="TreeGrafter"/>
</dbReference>
<sequence length="531" mass="58668">MSYVALYRKWRPRTFEEVKGQDAICTTLKNQIISGRVGHAYLFCGTRGTGKTSVAKILARAVNCEHPINGNPCGECAMCRAIAEEQSMNVQEIDAASNNGVDNIRDIREQVQYPPTEGHYRVFIIDEVHMLSTGAFNALLKTLEEPPAYVIFILATTEAHKIPVTVLSRCQRYDFHRITAEIIAGRLKELTAAEQIQIEERAIDYIARQADGAMRDALSLLDECVAFHPDEELSYDEVLEILGAVDVATYAKLFSALSGGRGGEALCILDRAFEEGSELSQFVNDFLWYLRNLLILKTAEHAEGMIDSSGEKLELMKKDAAEASTAVLMRYIRVLSELSNRLRFSSQKRVMTELTLIRLTAPEMDDTNDALLERVAALERELKTLKAEGIRMVQTAAPETSAEKKPAEPKTIALPKAEYEDFMAIRTDWGKITASIGGAYGAALQGSSVEPAGPGAMCIVFPNAGVQRFGGLDGALELLSQYVAEHYQKEISFRTRARVGMEAANSYTVSAEELREIVDFPIETERGSSQG</sequence>
<protein>
    <recommendedName>
        <fullName evidence="2">DNA-directed DNA polymerase</fullName>
        <ecNumber evidence="2">2.7.7.7</ecNumber>
    </recommendedName>
</protein>
<keyword evidence="5" id="KW-0235">DNA replication</keyword>
<dbReference type="NCBIfam" id="TIGR02397">
    <property type="entry name" value="dnaX_nterm"/>
    <property type="match status" value="1"/>
</dbReference>
<keyword evidence="6" id="KW-0479">Metal-binding</keyword>
<organism evidence="14 15">
    <name type="scientific">Moryella indoligenes</name>
    <dbReference type="NCBI Taxonomy" id="371674"/>
    <lineage>
        <taxon>Bacteria</taxon>
        <taxon>Bacillati</taxon>
        <taxon>Bacillota</taxon>
        <taxon>Clostridia</taxon>
        <taxon>Lachnospirales</taxon>
        <taxon>Lachnospiraceae</taxon>
        <taxon>Moryella</taxon>
    </lineage>
</organism>
<comment type="similarity">
    <text evidence="1">Belongs to the DnaX/STICHEL family.</text>
</comment>
<dbReference type="PRINTS" id="PR00300">
    <property type="entry name" value="CLPPROTEASEA"/>
</dbReference>
<gene>
    <name evidence="14" type="ORF">J2S20_002338</name>
</gene>
<dbReference type="PANTHER" id="PTHR11669:SF0">
    <property type="entry name" value="PROTEIN STICHEL-LIKE 2"/>
    <property type="match status" value="1"/>
</dbReference>
<dbReference type="Pfam" id="PF12169">
    <property type="entry name" value="DNA_pol3_gamma3"/>
    <property type="match status" value="1"/>
</dbReference>
<proteinExistence type="inferred from homology"/>
<comment type="catalytic activity">
    <reaction evidence="11">
        <text>DNA(n) + a 2'-deoxyribonucleoside 5'-triphosphate = DNA(n+1) + diphosphate</text>
        <dbReference type="Rhea" id="RHEA:22508"/>
        <dbReference type="Rhea" id="RHEA-COMP:17339"/>
        <dbReference type="Rhea" id="RHEA-COMP:17340"/>
        <dbReference type="ChEBI" id="CHEBI:33019"/>
        <dbReference type="ChEBI" id="CHEBI:61560"/>
        <dbReference type="ChEBI" id="CHEBI:173112"/>
        <dbReference type="EC" id="2.7.7.7"/>
    </reaction>
</comment>
<evidence type="ECO:0000313" key="14">
    <source>
        <dbReference type="EMBL" id="MDQ0153617.1"/>
    </source>
</evidence>
<evidence type="ECO:0000313" key="15">
    <source>
        <dbReference type="Proteomes" id="UP001241537"/>
    </source>
</evidence>
<dbReference type="InterPro" id="IPR003593">
    <property type="entry name" value="AAA+_ATPase"/>
</dbReference>
<dbReference type="AlphaFoldDB" id="A0AAE3VC78"/>
<evidence type="ECO:0000259" key="13">
    <source>
        <dbReference type="SMART" id="SM00382"/>
    </source>
</evidence>
<evidence type="ECO:0000256" key="4">
    <source>
        <dbReference type="ARBA" id="ARBA00022695"/>
    </source>
</evidence>
<dbReference type="EMBL" id="JAUSTO010000026">
    <property type="protein sequence ID" value="MDQ0153617.1"/>
    <property type="molecule type" value="Genomic_DNA"/>
</dbReference>
<dbReference type="GO" id="GO:0005524">
    <property type="term" value="F:ATP binding"/>
    <property type="evidence" value="ECO:0007669"/>
    <property type="project" value="UniProtKB-KW"/>
</dbReference>
<dbReference type="GO" id="GO:0046872">
    <property type="term" value="F:metal ion binding"/>
    <property type="evidence" value="ECO:0007669"/>
    <property type="project" value="UniProtKB-KW"/>
</dbReference>
<evidence type="ECO:0000256" key="7">
    <source>
        <dbReference type="ARBA" id="ARBA00022741"/>
    </source>
</evidence>
<keyword evidence="12" id="KW-0175">Coiled coil</keyword>
<evidence type="ECO:0000256" key="6">
    <source>
        <dbReference type="ARBA" id="ARBA00022723"/>
    </source>
</evidence>
<dbReference type="RefSeq" id="WP_307255499.1">
    <property type="nucleotide sequence ID" value="NZ_JAUSTO010000026.1"/>
</dbReference>
<evidence type="ECO:0000256" key="9">
    <source>
        <dbReference type="ARBA" id="ARBA00022840"/>
    </source>
</evidence>
<dbReference type="Pfam" id="PF22608">
    <property type="entry name" value="DNAX_ATPase_lid"/>
    <property type="match status" value="1"/>
</dbReference>
<evidence type="ECO:0000256" key="12">
    <source>
        <dbReference type="SAM" id="Coils"/>
    </source>
</evidence>
<keyword evidence="7" id="KW-0547">Nucleotide-binding</keyword>
<dbReference type="PANTHER" id="PTHR11669">
    <property type="entry name" value="REPLICATION FACTOR C / DNA POLYMERASE III GAMMA-TAU SUBUNIT"/>
    <property type="match status" value="1"/>
</dbReference>
<dbReference type="SUPFAM" id="SSF48019">
    <property type="entry name" value="post-AAA+ oligomerization domain-like"/>
    <property type="match status" value="1"/>
</dbReference>
<accession>A0AAE3VC78</accession>
<dbReference type="FunFam" id="3.40.50.300:FF:000014">
    <property type="entry name" value="DNA polymerase III subunit gamma/tau"/>
    <property type="match status" value="1"/>
</dbReference>
<evidence type="ECO:0000256" key="3">
    <source>
        <dbReference type="ARBA" id="ARBA00022679"/>
    </source>
</evidence>
<evidence type="ECO:0000256" key="5">
    <source>
        <dbReference type="ARBA" id="ARBA00022705"/>
    </source>
</evidence>
<dbReference type="NCBIfam" id="NF004046">
    <property type="entry name" value="PRK05563.1"/>
    <property type="match status" value="1"/>
</dbReference>